<comment type="similarity">
    <text evidence="1">Belongs to the peptidase S8 family.</text>
</comment>
<dbReference type="InterPro" id="IPR000209">
    <property type="entry name" value="Peptidase_S8/S53_dom"/>
</dbReference>
<dbReference type="SUPFAM" id="SSF52743">
    <property type="entry name" value="Subtilisin-like"/>
    <property type="match status" value="1"/>
</dbReference>
<organism evidence="6 7">
    <name type="scientific">Oryzomonas japonica</name>
    <dbReference type="NCBI Taxonomy" id="2603858"/>
    <lineage>
        <taxon>Bacteria</taxon>
        <taxon>Pseudomonadati</taxon>
        <taxon>Thermodesulfobacteriota</taxon>
        <taxon>Desulfuromonadia</taxon>
        <taxon>Geobacterales</taxon>
        <taxon>Geobacteraceae</taxon>
        <taxon>Oryzomonas</taxon>
    </lineage>
</organism>
<dbReference type="EMBL" id="VZQZ01000010">
    <property type="protein sequence ID" value="KAB0664015.1"/>
    <property type="molecule type" value="Genomic_DNA"/>
</dbReference>
<reference evidence="6 7" key="1">
    <citation type="submission" date="2019-09" db="EMBL/GenBank/DDBJ databases">
        <title>Geobacter sp. Red96, a novel strain isolated from paddy soil.</title>
        <authorList>
            <person name="Xu Z."/>
            <person name="Masuda Y."/>
            <person name="Itoh H."/>
            <person name="Senoo K."/>
        </authorList>
    </citation>
    <scope>NUCLEOTIDE SEQUENCE [LARGE SCALE GENOMIC DNA]</scope>
    <source>
        <strain evidence="6 7">Red96</strain>
    </source>
</reference>
<keyword evidence="4" id="KW-0720">Serine protease</keyword>
<protein>
    <submittedName>
        <fullName evidence="6">S8 family peptidase</fullName>
    </submittedName>
</protein>
<evidence type="ECO:0000256" key="4">
    <source>
        <dbReference type="ARBA" id="ARBA00022825"/>
    </source>
</evidence>
<keyword evidence="2" id="KW-0645">Protease</keyword>
<feature type="domain" description="Peptidase S8/S53" evidence="5">
    <location>
        <begin position="280"/>
        <end position="610"/>
    </location>
</feature>
<comment type="caution">
    <text evidence="6">The sequence shown here is derived from an EMBL/GenBank/DDBJ whole genome shotgun (WGS) entry which is preliminary data.</text>
</comment>
<dbReference type="InterPro" id="IPR034074">
    <property type="entry name" value="Y4bN_pept_dom"/>
</dbReference>
<dbReference type="Pfam" id="PF00082">
    <property type="entry name" value="Peptidase_S8"/>
    <property type="match status" value="1"/>
</dbReference>
<dbReference type="InterPro" id="IPR036852">
    <property type="entry name" value="Peptidase_S8/S53_dom_sf"/>
</dbReference>
<name>A0A7J4ZMQ0_9BACT</name>
<keyword evidence="3" id="KW-0378">Hydrolase</keyword>
<dbReference type="PANTHER" id="PTHR43806">
    <property type="entry name" value="PEPTIDASE S8"/>
    <property type="match status" value="1"/>
</dbReference>
<evidence type="ECO:0000313" key="6">
    <source>
        <dbReference type="EMBL" id="KAB0664015.1"/>
    </source>
</evidence>
<dbReference type="RefSeq" id="WP_151129335.1">
    <property type="nucleotide sequence ID" value="NZ_VZQZ01000010.1"/>
</dbReference>
<gene>
    <name evidence="6" type="ORF">F6V25_14490</name>
</gene>
<evidence type="ECO:0000259" key="5">
    <source>
        <dbReference type="Pfam" id="PF00082"/>
    </source>
</evidence>
<dbReference type="GO" id="GO:0004252">
    <property type="term" value="F:serine-type endopeptidase activity"/>
    <property type="evidence" value="ECO:0007669"/>
    <property type="project" value="InterPro"/>
</dbReference>
<sequence length="821" mass="92331">MTEQHTPNLPHLVLTGTAHTELYTSVLSGGTTHKHPVRDRQQHGQFLLAKLERIKEEAEEVGREQTAFGIDSGNGIYLQFESAPDFELKLESLESVRDGIELVAVKLVDRRMLATCFVPEGKLDHFFKAFNDYLEKETEKKGKPVNQPLVDSISDMRKAVVDALWTDDTTLFPVDDEEIWWEVWLRVGSDREAFTSFFREHAQKLGLELGREIKFPERTVVAAKGTKAQIARSVTLLNCIAELRRAKETADFFTTMGTVEQFKWIDDALRLIEPPAKDSPAVCLLDTGVNNGHPLLAVGLDPGDMDAYEPTWGVTDHKGHGTEMAGLALYGDLTEMLATRDPIQLAHRLESVKVLPPFGENRPDLYGAITEEAVARAEVFAPFRRRVLNLAISTNGKDQGKPSSWSAAIDKLSSGYDDDERRLVVVAAGNTAFENRHLYPDSNMTDCVQDPGQSWNALTIGAFTEKCSINEAEYPAWQPVASYGDLSPCSCTSMDWEGGWPAKPDLVMEGGNMATNPETGLADHIDTLDILTTGRNFTTKPLVTTGDTSAATALVSRMAAIIQAHYPALWPETVRALLIHSADWTPAMMDRFKNGKRDGIRNLLKYCGYGVPDLDRAIWSARNSLTMIAQDSLQPYDKEKSNFKTKDMHIHSIPWPVQVLQDLGETYVEMRVTLSYFIEPNPARRGWTRRYRYASHGLRFDVKTPEENLEQFRQRINRAAHDEEMDIKSKSDAKRWDIGPDLRGLGSVHSDRWRGTAAELAARGYMAVYPVIGWWRERHHLDRWNKRARYALVISISTPEENVDLYTTVQNMISPVVEVAI</sequence>
<dbReference type="Proteomes" id="UP000420562">
    <property type="component" value="Unassembled WGS sequence"/>
</dbReference>
<evidence type="ECO:0000256" key="1">
    <source>
        <dbReference type="ARBA" id="ARBA00011073"/>
    </source>
</evidence>
<dbReference type="PRINTS" id="PR00723">
    <property type="entry name" value="SUBTILISIN"/>
</dbReference>
<dbReference type="AlphaFoldDB" id="A0A7J4ZMQ0"/>
<evidence type="ECO:0000256" key="2">
    <source>
        <dbReference type="ARBA" id="ARBA00022670"/>
    </source>
</evidence>
<keyword evidence="7" id="KW-1185">Reference proteome</keyword>
<dbReference type="Gene3D" id="3.40.50.200">
    <property type="entry name" value="Peptidase S8/S53 domain"/>
    <property type="match status" value="1"/>
</dbReference>
<accession>A0A7J4ZMQ0</accession>
<evidence type="ECO:0000256" key="3">
    <source>
        <dbReference type="ARBA" id="ARBA00022801"/>
    </source>
</evidence>
<dbReference type="InterPro" id="IPR050131">
    <property type="entry name" value="Peptidase_S8_subtilisin-like"/>
</dbReference>
<proteinExistence type="inferred from homology"/>
<dbReference type="GO" id="GO:0006508">
    <property type="term" value="P:proteolysis"/>
    <property type="evidence" value="ECO:0007669"/>
    <property type="project" value="UniProtKB-KW"/>
</dbReference>
<dbReference type="CDD" id="cd04847">
    <property type="entry name" value="Peptidases_S8_Subtilisin_like_2"/>
    <property type="match status" value="1"/>
</dbReference>
<dbReference type="PANTHER" id="PTHR43806:SF11">
    <property type="entry name" value="CEREVISIN-RELATED"/>
    <property type="match status" value="1"/>
</dbReference>
<dbReference type="InterPro" id="IPR015500">
    <property type="entry name" value="Peptidase_S8_subtilisin-rel"/>
</dbReference>
<evidence type="ECO:0000313" key="7">
    <source>
        <dbReference type="Proteomes" id="UP000420562"/>
    </source>
</evidence>